<name>A0ABR3F814_9AGAR</name>
<dbReference type="InterPro" id="IPR027974">
    <property type="entry name" value="DUF4470"/>
</dbReference>
<evidence type="ECO:0000313" key="3">
    <source>
        <dbReference type="Proteomes" id="UP001465976"/>
    </source>
</evidence>
<feature type="non-terminal residue" evidence="2">
    <location>
        <position position="961"/>
    </location>
</feature>
<dbReference type="Pfam" id="PF14737">
    <property type="entry name" value="DUF4470"/>
    <property type="match status" value="1"/>
</dbReference>
<comment type="caution">
    <text evidence="2">The sequence shown here is derived from an EMBL/GenBank/DDBJ whole genome shotgun (WGS) entry which is preliminary data.</text>
</comment>
<gene>
    <name evidence="2" type="ORF">V5O48_010535</name>
</gene>
<keyword evidence="3" id="KW-1185">Reference proteome</keyword>
<evidence type="ECO:0000313" key="2">
    <source>
        <dbReference type="EMBL" id="KAL0571419.1"/>
    </source>
</evidence>
<organism evidence="2 3">
    <name type="scientific">Marasmius crinis-equi</name>
    <dbReference type="NCBI Taxonomy" id="585013"/>
    <lineage>
        <taxon>Eukaryota</taxon>
        <taxon>Fungi</taxon>
        <taxon>Dikarya</taxon>
        <taxon>Basidiomycota</taxon>
        <taxon>Agaricomycotina</taxon>
        <taxon>Agaricomycetes</taxon>
        <taxon>Agaricomycetidae</taxon>
        <taxon>Agaricales</taxon>
        <taxon>Marasmiineae</taxon>
        <taxon>Marasmiaceae</taxon>
        <taxon>Marasmius</taxon>
    </lineage>
</organism>
<sequence>MPHPVLFPKKTFFYPIGNTSAVCLTRELPPDVPADVLLLGCGDARNILYTIFADASNRVYDFTCCDIEPAVLARNIILLSLLSDHSWDRDTRVLWNLYYHFYLDKSSLDLLRNHCRKLLEASETSETWSDSHFGRVFKFSTRRTLQELRTYWSNYLNFEDLPSKRKKQLKNDFVDGMKGAARTHSQLGLRALGCVGVLWEEAMPTLKTQFRRFWSSGTTFESSKDNALALHLNPTFVYSRRGEGFNVHYASDPLCSFHLEEAFLSPKPGRSPSVQIVVEHAMKEFNEWCLAFNRFLSTRSQDVTFRLFSGDALAFCQALNVDNSDDTPFFASSWMWSPIFLEDGPRVFDVIDSSNLIDHLGLMNVLALATPLLRPCSSSILHTDSLHIDVVHSFTSRFDEDISSLSLLFGITPVPYSSGLGIETYPEELLARHHVQPHTTISWRSSSCNSPEFGTNSGKLTVSPAHLASFLYRIYLNLFSKHEALHLAGRTTDFPHYGRGTFVRLLQLVRRNVSTGWEQTCELLIDLIGADRTLLVGLDYYQELCLELSVKGVYQIPGWLAAMSKIPKDLSFFAGWKHIPPAVVVILQIPRHEIAVLEDMPESDIGTPPLHCVIQGTGWSNSFSSVQFAFGKVVRGSSSQGTVQIHEDPRGWGGKSDLIMAVTAPSWIFSHNPNTTFVGLKVLSTPGTEMKWMSKLGMMMLIYKARISDLNHVFICSKYPNLDAPPSSHQHIGGSTLPNLPYNSPGTVVTPSSNHTTIATLTIRANCTDGDARDRLSEGAQVIGVQVSPIEMRVDIGGTKKYLQFPAFVDGSRATLRVARKSGYVEVVAPLDDRHVNRFPLAMNKALQPASAWNMHYVHLAKLPTLTSSESSFIEKHFATMFSDAEVIALKKYNDGILSETDPFLSFRVTLKSMCFQAVGQKFDAIQLEELGGSRKYLLFVGDTYRDVQCHSVVVSAFVIP</sequence>
<dbReference type="Proteomes" id="UP001465976">
    <property type="component" value="Unassembled WGS sequence"/>
</dbReference>
<feature type="domain" description="DUF4470" evidence="1">
    <location>
        <begin position="15"/>
        <end position="103"/>
    </location>
</feature>
<accession>A0ABR3F814</accession>
<evidence type="ECO:0000259" key="1">
    <source>
        <dbReference type="Pfam" id="PF14737"/>
    </source>
</evidence>
<protein>
    <recommendedName>
        <fullName evidence="1">DUF4470 domain-containing protein</fullName>
    </recommendedName>
</protein>
<reference evidence="2 3" key="1">
    <citation type="submission" date="2024-02" db="EMBL/GenBank/DDBJ databases">
        <title>A draft genome for the cacao thread blight pathogen Marasmius crinis-equi.</title>
        <authorList>
            <person name="Cohen S.P."/>
            <person name="Baruah I.K."/>
            <person name="Amoako-Attah I."/>
            <person name="Bukari Y."/>
            <person name="Meinhardt L.W."/>
            <person name="Bailey B.A."/>
        </authorList>
    </citation>
    <scope>NUCLEOTIDE SEQUENCE [LARGE SCALE GENOMIC DNA]</scope>
    <source>
        <strain evidence="2 3">GH-76</strain>
    </source>
</reference>
<proteinExistence type="predicted"/>
<dbReference type="EMBL" id="JBAHYK010000773">
    <property type="protein sequence ID" value="KAL0571419.1"/>
    <property type="molecule type" value="Genomic_DNA"/>
</dbReference>